<feature type="compositionally biased region" description="Polar residues" evidence="1">
    <location>
        <begin position="59"/>
        <end position="79"/>
    </location>
</feature>
<dbReference type="PANTHER" id="PTHR33395">
    <property type="entry name" value="TRANSCRIPTASE, PUTATIVE-RELATED-RELATED"/>
    <property type="match status" value="1"/>
</dbReference>
<dbReference type="InterPro" id="IPR036691">
    <property type="entry name" value="Endo/exonu/phosph_ase_sf"/>
</dbReference>
<organism evidence="4 5">
    <name type="scientific">Schistosoma rodhaini</name>
    <dbReference type="NCBI Taxonomy" id="6188"/>
    <lineage>
        <taxon>Eukaryota</taxon>
        <taxon>Metazoa</taxon>
        <taxon>Spiralia</taxon>
        <taxon>Lophotrochozoa</taxon>
        <taxon>Platyhelminthes</taxon>
        <taxon>Trematoda</taxon>
        <taxon>Digenea</taxon>
        <taxon>Strigeidida</taxon>
        <taxon>Schistosomatoidea</taxon>
        <taxon>Schistosomatidae</taxon>
        <taxon>Schistosoma</taxon>
    </lineage>
</organism>
<dbReference type="GO" id="GO:0061343">
    <property type="term" value="P:cell adhesion involved in heart morphogenesis"/>
    <property type="evidence" value="ECO:0007669"/>
    <property type="project" value="TreeGrafter"/>
</dbReference>
<reference evidence="5" key="2">
    <citation type="submission" date="2023-11" db="UniProtKB">
        <authorList>
            <consortium name="WormBaseParasite"/>
        </authorList>
    </citation>
    <scope>IDENTIFICATION</scope>
</reference>
<feature type="region of interest" description="Disordered" evidence="1">
    <location>
        <begin position="51"/>
        <end position="139"/>
    </location>
</feature>
<dbReference type="Pfam" id="PF14529">
    <property type="entry name" value="Exo_endo_phos_2"/>
    <property type="match status" value="1"/>
</dbReference>
<dbReference type="PANTHER" id="PTHR33395:SF22">
    <property type="entry name" value="REVERSE TRANSCRIPTASE DOMAIN-CONTAINING PROTEIN"/>
    <property type="match status" value="1"/>
</dbReference>
<keyword evidence="4" id="KW-1185">Reference proteome</keyword>
<dbReference type="AlphaFoldDB" id="A0AA85FB24"/>
<dbReference type="PRINTS" id="PR01345">
    <property type="entry name" value="CERVTRCPTASE"/>
</dbReference>
<feature type="compositionally biased region" description="Polar residues" evidence="1">
    <location>
        <begin position="113"/>
        <end position="122"/>
    </location>
</feature>
<dbReference type="SUPFAM" id="SSF56672">
    <property type="entry name" value="DNA/RNA polymerases"/>
    <property type="match status" value="1"/>
</dbReference>
<dbReference type="InterPro" id="IPR000477">
    <property type="entry name" value="RT_dom"/>
</dbReference>
<protein>
    <recommendedName>
        <fullName evidence="6">Reverse transcriptase domain-containing protein</fullName>
    </recommendedName>
</protein>
<evidence type="ECO:0000313" key="4">
    <source>
        <dbReference type="Proteomes" id="UP000050792"/>
    </source>
</evidence>
<reference evidence="4" key="1">
    <citation type="submission" date="2022-06" db="EMBL/GenBank/DDBJ databases">
        <authorList>
            <person name="Berger JAMES D."/>
            <person name="Berger JAMES D."/>
        </authorList>
    </citation>
    <scope>NUCLEOTIDE SEQUENCE [LARGE SCALE GENOMIC DNA]</scope>
</reference>
<dbReference type="Pfam" id="PF00078">
    <property type="entry name" value="RVT_1"/>
    <property type="match status" value="1"/>
</dbReference>
<name>A0AA85FB24_9TREM</name>
<dbReference type="GO" id="GO:0031012">
    <property type="term" value="C:extracellular matrix"/>
    <property type="evidence" value="ECO:0007669"/>
    <property type="project" value="TreeGrafter"/>
</dbReference>
<evidence type="ECO:0000259" key="3">
    <source>
        <dbReference type="Pfam" id="PF14529"/>
    </source>
</evidence>
<feature type="domain" description="Endonuclease/exonuclease/phosphatase" evidence="3">
    <location>
        <begin position="446"/>
        <end position="558"/>
    </location>
</feature>
<dbReference type="Gene3D" id="3.60.10.10">
    <property type="entry name" value="Endonuclease/exonuclease/phosphatase"/>
    <property type="match status" value="1"/>
</dbReference>
<accession>A0AA85FB24</accession>
<dbReference type="Proteomes" id="UP000050792">
    <property type="component" value="Unassembled WGS sequence"/>
</dbReference>
<feature type="domain" description="Reverse transcriptase" evidence="2">
    <location>
        <begin position="840"/>
        <end position="1049"/>
    </location>
</feature>
<dbReference type="InterPro" id="IPR005135">
    <property type="entry name" value="Endo/exonuclease/phosphatase"/>
</dbReference>
<evidence type="ECO:0000256" key="1">
    <source>
        <dbReference type="SAM" id="MobiDB-lite"/>
    </source>
</evidence>
<feature type="region of interest" description="Disordered" evidence="1">
    <location>
        <begin position="173"/>
        <end position="197"/>
    </location>
</feature>
<evidence type="ECO:0000259" key="2">
    <source>
        <dbReference type="Pfam" id="PF00078"/>
    </source>
</evidence>
<dbReference type="WBParaSite" id="SRDH1_41990.1">
    <property type="protein sequence ID" value="SRDH1_41990.1"/>
    <property type="gene ID" value="SRDH1_41990"/>
</dbReference>
<evidence type="ECO:0008006" key="6">
    <source>
        <dbReference type="Google" id="ProtNLM"/>
    </source>
</evidence>
<evidence type="ECO:0000313" key="5">
    <source>
        <dbReference type="WBParaSite" id="SRDH1_41990.1"/>
    </source>
</evidence>
<dbReference type="GO" id="GO:0003824">
    <property type="term" value="F:catalytic activity"/>
    <property type="evidence" value="ECO:0007669"/>
    <property type="project" value="InterPro"/>
</dbReference>
<sequence length="1270" mass="144830">MHDVCTNLTPAAFKRFSKNGCVWLCQQCCLDANSLLTEAISIVNAAKKCLGKRGRDTSVRTQSVDTQIDTRQAQVSPKTANPHPTKEEEHPPKRTVTTRNSRKKVSSVPRIKNGTQKGTSGSRNRKARSVSSAKDDPISQVVLTLPESHSTPDANVVTTPKNVGDWVRVVRKKRQNDVKGSHTPTKRVNKPRSDHSDRSVILHRVKESDNLEPKARFEHDIVLIKQLLNQVMPKNIPGVTLLKVYRLGNLAHLKPNQSRLLKVVFKSSNERDLILENGHKLKGSGVFLRKDLPLADRVKRREAEKELQLRLDAGEKDLKIVNFRVVRLRQRMMPKPLWVKLRICYTNARSLLNKLPELGVQIDSTRPDIIAVTETWLTPSIDSRELDFEGFTLVRADRIQTRKGGGVALFIRNAIPFTIIDSVSHESGTYELVCCRLKCRGQELLLSLIYRSPSCEANEVLLSSLNTLSRSDRCLILGDFNAPMVDWGNLRTESSANSFEQELVDAIITCALVQHVKEATRYDPGSASSLLDLILTHYEDDVANLDYMPPLGKSDHAVLSFDFHITVDHEYASAQSRPNVWKANIADIMKSASLVDWKLDPESSIETAWDVFRNLYLKVTAPHIPWTTPKRPRNSPPWFSREVRILLRKRRKMWDRFRLLGTDEAKSQYQKARNTCASTLRKARKLYEEKIVRESIECPKRLYSYINQRTKRRRNVPSLWGDSTATSLVEDDFGKAQVFSKYFSDVYTIETPFSPVHENPPTQALDSVTIEELDVFGLLVKLDIGKSTGPDELHPRLLKELANFVANPLSVCFNLSVTQGRLPKDWKNAIVSPVFKTGTKHKPENYRPISLTSVVVKILEKIIRKELLKYLDENRILSEKQHGFRTGYSCLTNLLVARESWCALKDQKLPIDVAYIDFSKAFDKVPHNRLLYKLRNVGIGGNLLMWIKDFLVGRQQRVRVNSKLSSWETVLSGVPQGTVLGPVLFLLYVNDLPRLLSSSVLLYADDVKIWRAIQSKSDSLELQNDLERLSEWSQTWQLPINTSKCIVMHIGHQGTDTYTMNNTELPIVQAHNDLGVIVSQDLKTTAHCRAIAAKGFRTLWSIRRAFRHLDAKTFLTLYTVFVRPKLEYCIQAANPCLKKDSELLERVQRTATRLIPGIAKLPYGTRLTKLNLFPLSYRRIRGELIIVFKLLNDKFAPDMPSFFLSSKTENLRGHSKKVHKPRTNYLSADYRLSHRIINEWNSLPQHVVEAPSVDSFKRKLDQLRDHHCQD</sequence>
<dbReference type="InterPro" id="IPR043502">
    <property type="entry name" value="DNA/RNA_pol_sf"/>
</dbReference>
<dbReference type="SUPFAM" id="SSF56219">
    <property type="entry name" value="DNase I-like"/>
    <property type="match status" value="1"/>
</dbReference>
<dbReference type="GO" id="GO:0007508">
    <property type="term" value="P:larval heart development"/>
    <property type="evidence" value="ECO:0007669"/>
    <property type="project" value="TreeGrafter"/>
</dbReference>
<proteinExistence type="predicted"/>
<dbReference type="CDD" id="cd01650">
    <property type="entry name" value="RT_nLTR_like"/>
    <property type="match status" value="1"/>
</dbReference>